<dbReference type="GO" id="GO:0005198">
    <property type="term" value="F:structural molecule activity"/>
    <property type="evidence" value="ECO:0007669"/>
    <property type="project" value="TreeGrafter"/>
</dbReference>
<evidence type="ECO:0000313" key="20">
    <source>
        <dbReference type="EMBL" id="OXU21815.1"/>
    </source>
</evidence>
<feature type="compositionally biased region" description="Gly residues" evidence="18">
    <location>
        <begin position="983"/>
        <end position="992"/>
    </location>
</feature>
<dbReference type="GO" id="GO:0030127">
    <property type="term" value="C:COPII vesicle coat"/>
    <property type="evidence" value="ECO:0007669"/>
    <property type="project" value="TreeGrafter"/>
</dbReference>
<evidence type="ECO:0000256" key="6">
    <source>
        <dbReference type="ARBA" id="ARBA00022574"/>
    </source>
</evidence>
<evidence type="ECO:0000256" key="14">
    <source>
        <dbReference type="ARBA" id="ARBA00039468"/>
    </source>
</evidence>
<dbReference type="EMBL" id="NNAY01002204">
    <property type="protein sequence ID" value="OXU21815.1"/>
    <property type="molecule type" value="Genomic_DNA"/>
</dbReference>
<feature type="compositionally biased region" description="Low complexity" evidence="18">
    <location>
        <begin position="916"/>
        <end position="925"/>
    </location>
</feature>
<dbReference type="GO" id="GO:0007029">
    <property type="term" value="P:endoplasmic reticulum organization"/>
    <property type="evidence" value="ECO:0007669"/>
    <property type="project" value="TreeGrafter"/>
</dbReference>
<keyword evidence="8" id="KW-0256">Endoplasmic reticulum</keyword>
<evidence type="ECO:0000256" key="5">
    <source>
        <dbReference type="ARBA" id="ARBA00022490"/>
    </source>
</evidence>
<dbReference type="Gene3D" id="1.25.40.1030">
    <property type="match status" value="1"/>
</dbReference>
<evidence type="ECO:0000256" key="16">
    <source>
        <dbReference type="ARBA" id="ARBA00043112"/>
    </source>
</evidence>
<dbReference type="InterPro" id="IPR024298">
    <property type="entry name" value="Sec16_Sec23-bd"/>
</dbReference>
<keyword evidence="5" id="KW-0963">Cytoplasm</keyword>
<dbReference type="GO" id="GO:0005789">
    <property type="term" value="C:endoplasmic reticulum membrane"/>
    <property type="evidence" value="ECO:0007669"/>
    <property type="project" value="UniProtKB-SubCell"/>
</dbReference>
<feature type="compositionally biased region" description="Low complexity" evidence="18">
    <location>
        <begin position="965"/>
        <end position="982"/>
    </location>
</feature>
<dbReference type="InterPro" id="IPR015943">
    <property type="entry name" value="WD40/YVTN_repeat-like_dom_sf"/>
</dbReference>
<dbReference type="Pfam" id="PF12931">
    <property type="entry name" value="TPR_Sec16"/>
    <property type="match status" value="1"/>
</dbReference>
<keyword evidence="21" id="KW-1185">Reference proteome</keyword>
<comment type="caution">
    <text evidence="20">The sequence shown here is derived from an EMBL/GenBank/DDBJ whole genome shotgun (WGS) entry which is preliminary data.</text>
</comment>
<dbReference type="InterPro" id="IPR001680">
    <property type="entry name" value="WD40_rpt"/>
</dbReference>
<evidence type="ECO:0000256" key="7">
    <source>
        <dbReference type="ARBA" id="ARBA00022737"/>
    </source>
</evidence>
<feature type="compositionally biased region" description="Low complexity" evidence="18">
    <location>
        <begin position="938"/>
        <end position="951"/>
    </location>
</feature>
<comment type="subcellular location">
    <subcellularLocation>
        <location evidence="1">Cytoplasmic vesicle membrane</location>
        <topology evidence="1">Peripheral membrane protein</topology>
        <orientation evidence="1">Cytoplasmic side</orientation>
    </subcellularLocation>
    <subcellularLocation>
        <location evidence="2">Endoplasmic reticulum membrane</location>
        <topology evidence="2">Peripheral membrane protein</topology>
    </subcellularLocation>
</comment>
<dbReference type="Gene3D" id="1.20.940.10">
    <property type="entry name" value="Functional domain of the splicing factor Prp18"/>
    <property type="match status" value="1"/>
</dbReference>
<keyword evidence="11" id="KW-0472">Membrane</keyword>
<proteinExistence type="inferred from homology"/>
<dbReference type="FunFam" id="1.20.940.10:FF:000001">
    <property type="entry name" value="Protein transport protein Sec31A isoform A"/>
    <property type="match status" value="1"/>
</dbReference>
<feature type="repeat" description="WD" evidence="17">
    <location>
        <begin position="131"/>
        <end position="173"/>
    </location>
</feature>
<dbReference type="PROSITE" id="PS50082">
    <property type="entry name" value="WD_REPEATS_2"/>
    <property type="match status" value="2"/>
</dbReference>
<keyword evidence="4" id="KW-0813">Transport</keyword>
<accession>A0A232ETX6</accession>
<dbReference type="SUPFAM" id="SSF50978">
    <property type="entry name" value="WD40 repeat-like"/>
    <property type="match status" value="1"/>
</dbReference>
<evidence type="ECO:0000256" key="4">
    <source>
        <dbReference type="ARBA" id="ARBA00022448"/>
    </source>
</evidence>
<feature type="repeat" description="WD" evidence="17">
    <location>
        <begin position="268"/>
        <end position="301"/>
    </location>
</feature>
<dbReference type="FunFam" id="2.130.10.10:FF:000009">
    <property type="entry name" value="Protein transport protein Sec31A isoform A"/>
    <property type="match status" value="1"/>
</dbReference>
<dbReference type="InterPro" id="IPR036322">
    <property type="entry name" value="WD40_repeat_dom_sf"/>
</dbReference>
<evidence type="ECO:0000256" key="2">
    <source>
        <dbReference type="ARBA" id="ARBA00004406"/>
    </source>
</evidence>
<sequence>MDFAGMMENDQVLHQDKMKVKELHKTVNVAWSPIAQYPILLAAGTAAQQLDASFDTNASLDLYSLNLQQPGYDMQLSASVPSDQRFHKIIWGSYGNNPAGMIVGGCDYGKIKIYSAAKMLANDGNCLISSPERHKGPVRAMDFNPFQPNLLATGATESEIYIWDLNNTNQPMTPGSKSMPAEDVQHIAWNKQVQHILASTFSQRCVIWDLKKNEAIIKLTDVNSRVRWKSVQWHPDVATQLCLASEEDQSPIIELWDLRFATSPLKTLQNHQRGVLSIAWNPHDSDLLLSCAKDNRILCWNPNSNYPNGEVICELAQTNQWNFDVSWCPRHPGLVVGTSFDGLVSVYSLLGGSNQGSVETSNKIVDSFPGMDPFTQPPPSAHTEAAAILKKAPKWLKKPFGASFGFGGKLTIFENEPVEPNMPPNSNRKVFVSQVITNQELIQRSNELEAAVKSGQYSDFCKGKADNAPDDHKRKVWNCIGAYFGENVTQELLELLGFNIDEMSTKLNQLVPQQEIDAVTEGVSNLNNQVNGNAFDGSAAFDAIAEQEQRKSVTPSKSLKKSVETSFRINTADDDEGLITQAILLGNVEAAVALCFENKRYADAVILSMAGGPELLAQTQYRYFSEHTGALNSLINSLVSENWVDVVRNCDITCWKEALIGVFTHTAPEERNSLCDILGDRLAQSDNANLHKEAQICYICSGNLNKTIDAADSDIQETVELVTMMQKALEFHTTRKVNVEGNIAAVLTRYAEMLAAEGDLDAALNYLGNSQEPRITMLRDRLYKALGHISMEPQRTSIGRNAPYQNQNIYSQNQPLGRKSIPGGPQSMFAPVQQSIPAPIPSQQPTWNTAPTKQAYTGAANPSFGGGVVTSQPYGGSTFTPAIPAPLQTQATSNDSYGQYGQTPLTPSVPPPPPTAATSGSRPSSVGPHSRSKYILDPSVKSGPSYGSSYSQTQYGVPTQPQTFPAPGGFPAQAPYQQSQPVGGYGGYGSGGAQNTIYNPAEPELQQQQRAAQPSILNPSPVKAQSLYDPTVATQQIMPQGGMAGQVPSQPPVANYSNENTYQPGSQTSGWNDPPISSKTAKAQPVMALFFKNEMCAEHAGSRKWKAKYAKGVDAKPKTEFQHQDPIMHPLRGAPPPEPTVYQQDPGYHQHQQTYQDPQAMYNQYNQNIPGMQQYNRPNDPLPPVQPAQIVRAPEPEKPKAPIPEEHIILQRVFNELKERCYSNARNPQAKRKLDEVTKKLEVFYDCLREQKISQSTLQGLHQICNLIQNEDYQASLKILTQLVSGPDFSQIAPFMPGIKVLIQLSVQMGVYVNDSNNSNLLRDVQQ</sequence>
<keyword evidence="7" id="KW-0677">Repeat</keyword>
<dbReference type="GO" id="GO:0090110">
    <property type="term" value="P:COPII-coated vesicle cargo loading"/>
    <property type="evidence" value="ECO:0007669"/>
    <property type="project" value="TreeGrafter"/>
</dbReference>
<evidence type="ECO:0000256" key="3">
    <source>
        <dbReference type="ARBA" id="ARBA00009358"/>
    </source>
</evidence>
<feature type="compositionally biased region" description="Polar residues" evidence="18">
    <location>
        <begin position="952"/>
        <end position="963"/>
    </location>
</feature>
<dbReference type="OrthoDB" id="542917at2759"/>
<reference evidence="20 21" key="1">
    <citation type="journal article" date="2017" name="Curr. Biol.">
        <title>The Evolution of Venom by Co-option of Single-Copy Genes.</title>
        <authorList>
            <person name="Martinson E.O."/>
            <person name="Mrinalini"/>
            <person name="Kelkar Y.D."/>
            <person name="Chang C.H."/>
            <person name="Werren J.H."/>
        </authorList>
    </citation>
    <scope>NUCLEOTIDE SEQUENCE [LARGE SCALE GENOMIC DNA]</scope>
    <source>
        <strain evidence="20 21">Alberta</strain>
        <tissue evidence="20">Whole body</tissue>
    </source>
</reference>
<dbReference type="SMART" id="SM00320">
    <property type="entry name" value="WD40"/>
    <property type="match status" value="4"/>
</dbReference>
<dbReference type="Gene3D" id="2.130.10.10">
    <property type="entry name" value="YVTN repeat-like/Quinoprotein amine dehydrogenase"/>
    <property type="match status" value="1"/>
</dbReference>
<comment type="similarity">
    <text evidence="3">Belongs to the WD repeat SEC31 family.</text>
</comment>
<evidence type="ECO:0000256" key="15">
    <source>
        <dbReference type="ARBA" id="ARBA00041470"/>
    </source>
</evidence>
<keyword evidence="9" id="KW-0931">ER-Golgi transport</keyword>
<dbReference type="Proteomes" id="UP000215335">
    <property type="component" value="Unassembled WGS sequence"/>
</dbReference>
<dbReference type="STRING" id="543379.A0A232ETX6"/>
<comment type="function">
    <text evidence="13">Component of the coat protein complex II (COPII) which promotes the formation of transport vesicles from the endoplasmic reticulum (ER). The coat has two main functions, the physical deformation of the endoplasmic reticulum membrane into vesicles and the selection of cargo molecules.</text>
</comment>
<keyword evidence="6 17" id="KW-0853">WD repeat</keyword>
<evidence type="ECO:0000256" key="12">
    <source>
        <dbReference type="ARBA" id="ARBA00023329"/>
    </source>
</evidence>
<dbReference type="PANTHER" id="PTHR13923:SF11">
    <property type="entry name" value="SECRETORY 31, ISOFORM D"/>
    <property type="match status" value="1"/>
</dbReference>
<name>A0A232ETX6_9HYME</name>
<dbReference type="Pfam" id="PF00400">
    <property type="entry name" value="WD40"/>
    <property type="match status" value="2"/>
</dbReference>
<evidence type="ECO:0000256" key="17">
    <source>
        <dbReference type="PROSITE-ProRule" id="PRU00221"/>
    </source>
</evidence>
<feature type="domain" description="Sec16 Sec23-binding" evidence="19">
    <location>
        <begin position="579"/>
        <end position="725"/>
    </location>
</feature>
<evidence type="ECO:0000256" key="10">
    <source>
        <dbReference type="ARBA" id="ARBA00022927"/>
    </source>
</evidence>
<protein>
    <recommendedName>
        <fullName evidence="14">Protein transport protein Sec31A</fullName>
    </recommendedName>
    <alternativeName>
        <fullName evidence="16">SEC31-like protein 1</fullName>
    </alternativeName>
    <alternativeName>
        <fullName evidence="15">SEC31-related protein A</fullName>
    </alternativeName>
</protein>
<evidence type="ECO:0000256" key="11">
    <source>
        <dbReference type="ARBA" id="ARBA00023136"/>
    </source>
</evidence>
<keyword evidence="10" id="KW-0653">Protein transport</keyword>
<feature type="compositionally biased region" description="Polar residues" evidence="18">
    <location>
        <begin position="887"/>
        <end position="902"/>
    </location>
</feature>
<dbReference type="PANTHER" id="PTHR13923">
    <property type="entry name" value="SEC31-RELATED PROTEIN"/>
    <property type="match status" value="1"/>
</dbReference>
<dbReference type="GO" id="GO:0015031">
    <property type="term" value="P:protein transport"/>
    <property type="evidence" value="ECO:0007669"/>
    <property type="project" value="UniProtKB-KW"/>
</dbReference>
<organism evidence="20 21">
    <name type="scientific">Trichomalopsis sarcophagae</name>
    <dbReference type="NCBI Taxonomy" id="543379"/>
    <lineage>
        <taxon>Eukaryota</taxon>
        <taxon>Metazoa</taxon>
        <taxon>Ecdysozoa</taxon>
        <taxon>Arthropoda</taxon>
        <taxon>Hexapoda</taxon>
        <taxon>Insecta</taxon>
        <taxon>Pterygota</taxon>
        <taxon>Neoptera</taxon>
        <taxon>Endopterygota</taxon>
        <taxon>Hymenoptera</taxon>
        <taxon>Apocrita</taxon>
        <taxon>Proctotrupomorpha</taxon>
        <taxon>Chalcidoidea</taxon>
        <taxon>Pteromalidae</taxon>
        <taxon>Pteromalinae</taxon>
        <taxon>Trichomalopsis</taxon>
    </lineage>
</organism>
<evidence type="ECO:0000256" key="8">
    <source>
        <dbReference type="ARBA" id="ARBA00022824"/>
    </source>
</evidence>
<keyword evidence="12" id="KW-0968">Cytoplasmic vesicle</keyword>
<dbReference type="GO" id="GO:0070971">
    <property type="term" value="C:endoplasmic reticulum exit site"/>
    <property type="evidence" value="ECO:0007669"/>
    <property type="project" value="TreeGrafter"/>
</dbReference>
<evidence type="ECO:0000259" key="19">
    <source>
        <dbReference type="Pfam" id="PF12931"/>
    </source>
</evidence>
<evidence type="ECO:0000256" key="1">
    <source>
        <dbReference type="ARBA" id="ARBA00004180"/>
    </source>
</evidence>
<evidence type="ECO:0000313" key="21">
    <source>
        <dbReference type="Proteomes" id="UP000215335"/>
    </source>
</evidence>
<dbReference type="PROSITE" id="PS50294">
    <property type="entry name" value="WD_REPEATS_REGION"/>
    <property type="match status" value="2"/>
</dbReference>
<evidence type="ECO:0000256" key="13">
    <source>
        <dbReference type="ARBA" id="ARBA00025471"/>
    </source>
</evidence>
<evidence type="ECO:0000256" key="9">
    <source>
        <dbReference type="ARBA" id="ARBA00022892"/>
    </source>
</evidence>
<gene>
    <name evidence="20" type="ORF">TSAR_001847</name>
</gene>
<feature type="region of interest" description="Disordered" evidence="18">
    <location>
        <begin position="880"/>
        <end position="998"/>
    </location>
</feature>
<dbReference type="InterPro" id="IPR040251">
    <property type="entry name" value="SEC31-like"/>
</dbReference>
<evidence type="ECO:0000256" key="18">
    <source>
        <dbReference type="SAM" id="MobiDB-lite"/>
    </source>
</evidence>